<keyword evidence="3" id="KW-1185">Reference proteome</keyword>
<proteinExistence type="predicted"/>
<dbReference type="InterPro" id="IPR004119">
    <property type="entry name" value="EcKL"/>
</dbReference>
<dbReference type="InterPro" id="IPR011009">
    <property type="entry name" value="Kinase-like_dom_sf"/>
</dbReference>
<evidence type="ECO:0000259" key="1">
    <source>
        <dbReference type="SMART" id="SM00587"/>
    </source>
</evidence>
<dbReference type="EMBL" id="OU892288">
    <property type="protein sequence ID" value="CAG9762980.1"/>
    <property type="molecule type" value="Genomic_DNA"/>
</dbReference>
<dbReference type="SMART" id="SM00587">
    <property type="entry name" value="CHK"/>
    <property type="match status" value="1"/>
</dbReference>
<organism evidence="2 3">
    <name type="scientific">Ceutorhynchus assimilis</name>
    <name type="common">cabbage seed weevil</name>
    <dbReference type="NCBI Taxonomy" id="467358"/>
    <lineage>
        <taxon>Eukaryota</taxon>
        <taxon>Metazoa</taxon>
        <taxon>Ecdysozoa</taxon>
        <taxon>Arthropoda</taxon>
        <taxon>Hexapoda</taxon>
        <taxon>Insecta</taxon>
        <taxon>Pterygota</taxon>
        <taxon>Neoptera</taxon>
        <taxon>Endopterygota</taxon>
        <taxon>Coleoptera</taxon>
        <taxon>Polyphaga</taxon>
        <taxon>Cucujiformia</taxon>
        <taxon>Curculionidae</taxon>
        <taxon>Ceutorhynchinae</taxon>
        <taxon>Ceutorhynchus</taxon>
    </lineage>
</organism>
<reference evidence="2" key="1">
    <citation type="submission" date="2022-01" db="EMBL/GenBank/DDBJ databases">
        <authorList>
            <person name="King R."/>
        </authorList>
    </citation>
    <scope>NUCLEOTIDE SEQUENCE</scope>
</reference>
<sequence>MGIRTGIILRADFVFCLQAFGCSLVALQCSVASVLLCCCVSVNSHLIGALADRFCSEVKSGISRTKVLWSGGLSFIMATDNYTIPNVENTVKNIEGTIKNVTISRLTAPGENFLSLIFKIDFEVEDQNGQTKTISTVGKRFPLGERPGGMDSKSMTNEIRWYLEMVPLLVKSARQYEIPIEYYPKYMGSRFSLDPEVKKADAESVLLLENLIPQGFKNEDRHIGFDLQSTKALLRMMAQFHALPLVMKFKNPQAFSVLKDFLDETKMDFKKPPAEKPKDGKPRSPPDHSMVFDVMLKLPGCQKYKEKLEEIKNKTKAPPMSHKPGPEPWNTVVHCDFWVNNVMIKHVEGQEPLTKLVDFQFYRYSTFARDLVFFLLTSVKNQVQLEHFDDLLKYYYNQLTVILNKFNISELELPYDKYLDLVKEAALETETSHAIIFSTVVFGAKGLDNPDPLVGEVDMMEHMGNMIKNMNDIQKTKLELICELAGERGWL</sequence>
<dbReference type="AlphaFoldDB" id="A0A9N9QKZ8"/>
<evidence type="ECO:0000313" key="2">
    <source>
        <dbReference type="EMBL" id="CAG9762980.1"/>
    </source>
</evidence>
<gene>
    <name evidence="2" type="ORF">CEUTPL_LOCUS3651</name>
</gene>
<feature type="domain" description="CHK kinase-like" evidence="1">
    <location>
        <begin position="206"/>
        <end position="405"/>
    </location>
</feature>
<dbReference type="Proteomes" id="UP001152799">
    <property type="component" value="Chromosome 12"/>
</dbReference>
<name>A0A9N9QKZ8_9CUCU</name>
<accession>A0A9N9QKZ8</accession>
<dbReference type="Gene3D" id="3.90.1200.10">
    <property type="match status" value="1"/>
</dbReference>
<dbReference type="PANTHER" id="PTHR11012:SF55">
    <property type="entry name" value="BHLH DOMAIN-CONTAINING PROTEIN"/>
    <property type="match status" value="1"/>
</dbReference>
<dbReference type="PANTHER" id="PTHR11012">
    <property type="entry name" value="PROTEIN KINASE-LIKE DOMAIN-CONTAINING"/>
    <property type="match status" value="1"/>
</dbReference>
<protein>
    <recommendedName>
        <fullName evidence="1">CHK kinase-like domain-containing protein</fullName>
    </recommendedName>
</protein>
<evidence type="ECO:0000313" key="3">
    <source>
        <dbReference type="Proteomes" id="UP001152799"/>
    </source>
</evidence>
<dbReference type="OrthoDB" id="191037at2759"/>
<dbReference type="SUPFAM" id="SSF56112">
    <property type="entry name" value="Protein kinase-like (PK-like)"/>
    <property type="match status" value="1"/>
</dbReference>
<dbReference type="Pfam" id="PF02958">
    <property type="entry name" value="EcKL"/>
    <property type="match status" value="1"/>
</dbReference>
<dbReference type="InterPro" id="IPR015897">
    <property type="entry name" value="CHK_kinase-like"/>
</dbReference>